<sequence length="565" mass="58898">MKPTTYRRSPRASSLSYGLPIASLVLLSAAATWTGCGSGEALDLPTDREAQLGIIGPPGDEICDGYDNDSDGEIDEDDPAIGTTCSTGQFGICAAGTYVCGYEELVCLPDLTPQVEDCNTPEDEDCDGYGGCLSAGAHVWSRAFHGSRGQAGNGIARDGAGNTYVVAEFYDTVDFGAGPVTATESDGVIMKLDASGNTVWVRHIVDTEHGRATGIAVKPSGNIVVTGEYSGFADFGFGQVRSQNDRRDIYVLELDPNGSSVWARTFTGPLHDENSALAVDASGNTYVTGRAQGAIEFGTGLLMGSSDGFLVKLDSSGNTAWARRFVGAGESQTVSPVVAPSGDVHFVALVKQGEIDFGAGPIALPQTHFNDSFLVRFDPAGNFQSSRQFGGPSDQNIRSVAVDSSGNLLIAGDFTSSIDLGAGDITAVNTRDAFVAKLDSSYNLLWQKLLGGPYIQNADNVLVDGSDNVLVVSGFYDSIDLGGGGSIPSVGAEDIYVVKYDSAGALLWNRTFGGAADDIPHAATVDAAGNVYLTGAFYIGSLSFGGSTFTNTMSWSDMFVAKLAP</sequence>
<evidence type="ECO:0008006" key="4">
    <source>
        <dbReference type="Google" id="ProtNLM"/>
    </source>
</evidence>
<keyword evidence="3" id="KW-1185">Reference proteome</keyword>
<evidence type="ECO:0000256" key="1">
    <source>
        <dbReference type="SAM" id="SignalP"/>
    </source>
</evidence>
<dbReference type="Gene3D" id="2.120.10.30">
    <property type="entry name" value="TolB, C-terminal domain"/>
    <property type="match status" value="1"/>
</dbReference>
<dbReference type="InterPro" id="IPR010620">
    <property type="entry name" value="SBBP_repeat"/>
</dbReference>
<dbReference type="SUPFAM" id="SSF101898">
    <property type="entry name" value="NHL repeat"/>
    <property type="match status" value="1"/>
</dbReference>
<keyword evidence="1" id="KW-0732">Signal</keyword>
<dbReference type="InterPro" id="IPR052918">
    <property type="entry name" value="Motility_Chemotaxis_Reg"/>
</dbReference>
<dbReference type="Proteomes" id="UP000440224">
    <property type="component" value="Unassembled WGS sequence"/>
</dbReference>
<accession>A0A6N7PZE7</accession>
<evidence type="ECO:0000313" key="3">
    <source>
        <dbReference type="Proteomes" id="UP000440224"/>
    </source>
</evidence>
<organism evidence="2 3">
    <name type="scientific">Polyangium spumosum</name>
    <dbReference type="NCBI Taxonomy" id="889282"/>
    <lineage>
        <taxon>Bacteria</taxon>
        <taxon>Pseudomonadati</taxon>
        <taxon>Myxococcota</taxon>
        <taxon>Polyangia</taxon>
        <taxon>Polyangiales</taxon>
        <taxon>Polyangiaceae</taxon>
        <taxon>Polyangium</taxon>
    </lineage>
</organism>
<dbReference type="PANTHER" id="PTHR35580:SF1">
    <property type="entry name" value="PHYTASE-LIKE DOMAIN-CONTAINING PROTEIN"/>
    <property type="match status" value="1"/>
</dbReference>
<comment type="caution">
    <text evidence="2">The sequence shown here is derived from an EMBL/GenBank/DDBJ whole genome shotgun (WGS) entry which is preliminary data.</text>
</comment>
<dbReference type="PANTHER" id="PTHR35580">
    <property type="entry name" value="CELL SURFACE GLYCOPROTEIN (S-LAYER PROTEIN)-LIKE PROTEIN"/>
    <property type="match status" value="1"/>
</dbReference>
<gene>
    <name evidence="2" type="ORF">GF068_35780</name>
</gene>
<dbReference type="EMBL" id="WJIE01000016">
    <property type="protein sequence ID" value="MRG97249.1"/>
    <property type="molecule type" value="Genomic_DNA"/>
</dbReference>
<dbReference type="RefSeq" id="WP_153824036.1">
    <property type="nucleotide sequence ID" value="NZ_WJIE01000016.1"/>
</dbReference>
<dbReference type="AlphaFoldDB" id="A0A6N7PZE7"/>
<proteinExistence type="predicted"/>
<dbReference type="OrthoDB" id="5507533at2"/>
<evidence type="ECO:0000313" key="2">
    <source>
        <dbReference type="EMBL" id="MRG97249.1"/>
    </source>
</evidence>
<feature type="chain" id="PRO_5026730617" description="PQQ-binding-like beta-propeller repeat protein" evidence="1">
    <location>
        <begin position="31"/>
        <end position="565"/>
    </location>
</feature>
<feature type="signal peptide" evidence="1">
    <location>
        <begin position="1"/>
        <end position="30"/>
    </location>
</feature>
<name>A0A6N7PZE7_9BACT</name>
<reference evidence="2 3" key="1">
    <citation type="submission" date="2019-10" db="EMBL/GenBank/DDBJ databases">
        <title>A soil myxobacterium in the family Polyangiaceae.</title>
        <authorList>
            <person name="Li Y."/>
            <person name="Wang J."/>
        </authorList>
    </citation>
    <scope>NUCLEOTIDE SEQUENCE [LARGE SCALE GENOMIC DNA]</scope>
    <source>
        <strain evidence="2 3">DSM 14734</strain>
    </source>
</reference>
<dbReference type="Pfam" id="PF06739">
    <property type="entry name" value="SBBP"/>
    <property type="match status" value="1"/>
</dbReference>
<protein>
    <recommendedName>
        <fullName evidence="4">PQQ-binding-like beta-propeller repeat protein</fullName>
    </recommendedName>
</protein>
<dbReference type="InterPro" id="IPR011042">
    <property type="entry name" value="6-blade_b-propeller_TolB-like"/>
</dbReference>